<reference evidence="2 3" key="1">
    <citation type="journal article" date="2015" name="Genome Announc.">
        <title>Expanding the biotechnology potential of lactobacilli through comparative genomics of 213 strains and associated genera.</title>
        <authorList>
            <person name="Sun Z."/>
            <person name="Harris H.M."/>
            <person name="McCann A."/>
            <person name="Guo C."/>
            <person name="Argimon S."/>
            <person name="Zhang W."/>
            <person name="Yang X."/>
            <person name="Jeffery I.B."/>
            <person name="Cooney J.C."/>
            <person name="Kagawa T.F."/>
            <person name="Liu W."/>
            <person name="Song Y."/>
            <person name="Salvetti E."/>
            <person name="Wrobel A."/>
            <person name="Rasinkangas P."/>
            <person name="Parkhill J."/>
            <person name="Rea M.C."/>
            <person name="O'Sullivan O."/>
            <person name="Ritari J."/>
            <person name="Douillard F.P."/>
            <person name="Paul Ross R."/>
            <person name="Yang R."/>
            <person name="Briner A.E."/>
            <person name="Felis G.E."/>
            <person name="de Vos W.M."/>
            <person name="Barrangou R."/>
            <person name="Klaenhammer T.R."/>
            <person name="Caufield P.W."/>
            <person name="Cui Y."/>
            <person name="Zhang H."/>
            <person name="O'Toole P.W."/>
        </authorList>
    </citation>
    <scope>NUCLEOTIDE SEQUENCE [LARGE SCALE GENOMIC DNA]</scope>
    <source>
        <strain evidence="2 3">DSM 24301</strain>
    </source>
</reference>
<dbReference type="Proteomes" id="UP000050969">
    <property type="component" value="Unassembled WGS sequence"/>
</dbReference>
<dbReference type="SUPFAM" id="SSF52799">
    <property type="entry name" value="(Phosphotyrosine protein) phosphatases II"/>
    <property type="match status" value="1"/>
</dbReference>
<dbReference type="PANTHER" id="PTHR31126">
    <property type="entry name" value="TYROSINE-PROTEIN PHOSPHATASE"/>
    <property type="match status" value="1"/>
</dbReference>
<name>A0A0R2MRT5_9LACO</name>
<protein>
    <submittedName>
        <fullName evidence="2">Protein tyrosine phosphatase</fullName>
    </submittedName>
</protein>
<dbReference type="PANTHER" id="PTHR31126:SF1">
    <property type="entry name" value="TYROSINE SPECIFIC PROTEIN PHOSPHATASES DOMAIN-CONTAINING PROTEIN"/>
    <property type="match status" value="1"/>
</dbReference>
<accession>A0A0R2MRT5</accession>
<dbReference type="PROSITE" id="PS00383">
    <property type="entry name" value="TYR_PHOSPHATASE_1"/>
    <property type="match status" value="1"/>
</dbReference>
<comment type="similarity">
    <text evidence="1">Belongs to the protein-tyrosine phosphatase family.</text>
</comment>
<dbReference type="InterPro" id="IPR016130">
    <property type="entry name" value="Tyr_Pase_AS"/>
</dbReference>
<evidence type="ECO:0000313" key="3">
    <source>
        <dbReference type="Proteomes" id="UP000050969"/>
    </source>
</evidence>
<dbReference type="PATRIC" id="fig|1293598.4.peg.1733"/>
<dbReference type="STRING" id="1293598.IV56_GL001663"/>
<dbReference type="AlphaFoldDB" id="A0A0R2MRT5"/>
<dbReference type="InterPro" id="IPR026893">
    <property type="entry name" value="Tyr/Ser_Pase_IphP-type"/>
</dbReference>
<evidence type="ECO:0000313" key="2">
    <source>
        <dbReference type="EMBL" id="KRO16302.1"/>
    </source>
</evidence>
<dbReference type="GO" id="GO:0004721">
    <property type="term" value="F:phosphoprotein phosphatase activity"/>
    <property type="evidence" value="ECO:0007669"/>
    <property type="project" value="InterPro"/>
</dbReference>
<organism evidence="2 3">
    <name type="scientific">Lacticaseibacillus saniviri JCM 17471 = DSM 24301</name>
    <dbReference type="NCBI Taxonomy" id="1293598"/>
    <lineage>
        <taxon>Bacteria</taxon>
        <taxon>Bacillati</taxon>
        <taxon>Bacillota</taxon>
        <taxon>Bacilli</taxon>
        <taxon>Lactobacillales</taxon>
        <taxon>Lactobacillaceae</taxon>
        <taxon>Lacticaseibacillus</taxon>
    </lineage>
</organism>
<dbReference type="OrthoDB" id="1188001at2"/>
<keyword evidence="3" id="KW-1185">Reference proteome</keyword>
<gene>
    <name evidence="2" type="ORF">IV56_GL001663</name>
</gene>
<dbReference type="InterPro" id="IPR029021">
    <property type="entry name" value="Prot-tyrosine_phosphatase-like"/>
</dbReference>
<dbReference type="RefSeq" id="WP_054777255.1">
    <property type="nucleotide sequence ID" value="NZ_BBBX01000010.1"/>
</dbReference>
<evidence type="ECO:0000256" key="1">
    <source>
        <dbReference type="ARBA" id="ARBA00009580"/>
    </source>
</evidence>
<dbReference type="Gene3D" id="3.90.190.10">
    <property type="entry name" value="Protein tyrosine phosphatase superfamily"/>
    <property type="match status" value="1"/>
</dbReference>
<sequence>MQTDKALPITGGRNFRELGGYQTMDGQHVRMHKLIRSGALNQLLPEDMQFLSDYGLRYDIDFRSKDEVTPRPDRVPAGAEYLWLPTFTAMPNSKQSEDAATVKDAGNDDARFVIQNLKDAPADMGYQRMLNVYQGLITAESAREAYRGFFATVLKNTAADQSVIFHCSAGKDRTGIAAFLLLSALGVDQATITADYLISNEFGQARVNRRQQELRDAGAGDNVLRVVHDRMTVQPAYLEHARQLIKTNWGDTTRYLNEWLGIDDAMIAQLKQTYLD</sequence>
<comment type="caution">
    <text evidence="2">The sequence shown here is derived from an EMBL/GenBank/DDBJ whole genome shotgun (WGS) entry which is preliminary data.</text>
</comment>
<dbReference type="EMBL" id="JQCE01000042">
    <property type="protein sequence ID" value="KRO16302.1"/>
    <property type="molecule type" value="Genomic_DNA"/>
</dbReference>
<proteinExistence type="inferred from homology"/>
<dbReference type="Pfam" id="PF13350">
    <property type="entry name" value="Y_phosphatase3"/>
    <property type="match status" value="1"/>
</dbReference>